<comment type="caution">
    <text evidence="1">The sequence shown here is derived from an EMBL/GenBank/DDBJ whole genome shotgun (WGS) entry which is preliminary data.</text>
</comment>
<organism evidence="1 2">
    <name type="scientific">Hibiscus sabdariffa</name>
    <name type="common">roselle</name>
    <dbReference type="NCBI Taxonomy" id="183260"/>
    <lineage>
        <taxon>Eukaryota</taxon>
        <taxon>Viridiplantae</taxon>
        <taxon>Streptophyta</taxon>
        <taxon>Embryophyta</taxon>
        <taxon>Tracheophyta</taxon>
        <taxon>Spermatophyta</taxon>
        <taxon>Magnoliopsida</taxon>
        <taxon>eudicotyledons</taxon>
        <taxon>Gunneridae</taxon>
        <taxon>Pentapetalae</taxon>
        <taxon>rosids</taxon>
        <taxon>malvids</taxon>
        <taxon>Malvales</taxon>
        <taxon>Malvaceae</taxon>
        <taxon>Malvoideae</taxon>
        <taxon>Hibiscus</taxon>
    </lineage>
</organism>
<evidence type="ECO:0008006" key="3">
    <source>
        <dbReference type="Google" id="ProtNLM"/>
    </source>
</evidence>
<dbReference type="EMBL" id="JBBPBN010000103">
    <property type="protein sequence ID" value="KAK8979150.1"/>
    <property type="molecule type" value="Genomic_DNA"/>
</dbReference>
<dbReference type="Proteomes" id="UP001396334">
    <property type="component" value="Unassembled WGS sequence"/>
</dbReference>
<gene>
    <name evidence="1" type="ORF">V6N11_009361</name>
</gene>
<evidence type="ECO:0000313" key="2">
    <source>
        <dbReference type="Proteomes" id="UP001396334"/>
    </source>
</evidence>
<evidence type="ECO:0000313" key="1">
    <source>
        <dbReference type="EMBL" id="KAK8979150.1"/>
    </source>
</evidence>
<proteinExistence type="predicted"/>
<accession>A0ABR2NSJ8</accession>
<name>A0ABR2NSJ8_9ROSI</name>
<reference evidence="1 2" key="1">
    <citation type="journal article" date="2024" name="G3 (Bethesda)">
        <title>Genome assembly of Hibiscus sabdariffa L. provides insights into metabolisms of medicinal natural products.</title>
        <authorList>
            <person name="Kim T."/>
        </authorList>
    </citation>
    <scope>NUCLEOTIDE SEQUENCE [LARGE SCALE GENOMIC DNA]</scope>
    <source>
        <strain evidence="1">TK-2024</strain>
        <tissue evidence="1">Old leaves</tissue>
    </source>
</reference>
<keyword evidence="2" id="KW-1185">Reference proteome</keyword>
<protein>
    <recommendedName>
        <fullName evidence="3">Reverse transcriptase zinc-binding domain-containing protein</fullName>
    </recommendedName>
</protein>
<sequence>MIFNMVDSHGNWVWDQLSQHLPDHILDKIAMAKQPQHLGSDILGWRWENNRRFTTKSTYHALGHDDMSATNVERVRRHLAISDECGICHGGSESVDHVLHDCIKAQNLWLRVISPDNRDAVLILHGKSNALVGSSLIDAIVKLLNRSCCTMVRHINRERNKVVDRFAMLSRGGPIGMCSFLHPPFEVTTLVLDDMPKST</sequence>